<accession>A0A5S5DWA8</accession>
<name>A0A5S5DWA8_9FLAO</name>
<protein>
    <recommendedName>
        <fullName evidence="3">Lipoprotein</fullName>
    </recommendedName>
</protein>
<dbReference type="PROSITE" id="PS51257">
    <property type="entry name" value="PROKAR_LIPOPROTEIN"/>
    <property type="match status" value="1"/>
</dbReference>
<dbReference type="Proteomes" id="UP000323136">
    <property type="component" value="Unassembled WGS sequence"/>
</dbReference>
<sequence length="389" mass="44290">MKKTRKIYSVSFIALLLLVTLVIIQSCKDNNENIQTDLIVIQKFNLRKFSNDYSKGTYNNQFIDLISSTYSSQDLILKNISEKTIVNSNNSIYAVIEYFNEDSSLIAYEVFYSNTGFRHLFYITSNTGSTFDKVFDLKDNMVNFNNIEFLVHYFLDNLDGLFVKMHLNDSFEKSVVTQISEFEVFKTVKLFNLEEDSLQNDSLPVEFATKMKMASGSCNPICSGGFGSCNTFSMSCGGADPGGCRMASIAVDDAFQNNFPSVDLLSKFDNYYALRDNFLNTTVIGKKLISYYYSLSSSIDIKDFSISDYAKIVSMLPEINEAVDKINNNRRDIVINDNLKNNFLEFIEILKTKSTSNSYQLILNDLKSEIINLSGKNEIELVDEMILYE</sequence>
<proteinExistence type="predicted"/>
<gene>
    <name evidence="1" type="ORF">C7447_101715</name>
</gene>
<evidence type="ECO:0000313" key="2">
    <source>
        <dbReference type="Proteomes" id="UP000323136"/>
    </source>
</evidence>
<evidence type="ECO:0000313" key="1">
    <source>
        <dbReference type="EMBL" id="TYQ00106.1"/>
    </source>
</evidence>
<evidence type="ECO:0008006" key="3">
    <source>
        <dbReference type="Google" id="ProtNLM"/>
    </source>
</evidence>
<dbReference type="AlphaFoldDB" id="A0A5S5DWA8"/>
<dbReference type="RefSeq" id="WP_148868803.1">
    <property type="nucleotide sequence ID" value="NZ_VNIA01000001.1"/>
</dbReference>
<reference evidence="1 2" key="1">
    <citation type="submission" date="2019-07" db="EMBL/GenBank/DDBJ databases">
        <title>Genomic Encyclopedia of Type Strains, Phase IV (KMG-IV): sequencing the most valuable type-strain genomes for metagenomic binning, comparative biology and taxonomic classification.</title>
        <authorList>
            <person name="Goeker M."/>
        </authorList>
    </citation>
    <scope>NUCLEOTIDE SEQUENCE [LARGE SCALE GENOMIC DNA]</scope>
    <source>
        <strain evidence="1 2">DSM 18961</strain>
    </source>
</reference>
<dbReference type="EMBL" id="VNIA01000001">
    <property type="protein sequence ID" value="TYQ00106.1"/>
    <property type="molecule type" value="Genomic_DNA"/>
</dbReference>
<keyword evidence="2" id="KW-1185">Reference proteome</keyword>
<comment type="caution">
    <text evidence="1">The sequence shown here is derived from an EMBL/GenBank/DDBJ whole genome shotgun (WGS) entry which is preliminary data.</text>
</comment>
<organism evidence="1 2">
    <name type="scientific">Tenacibaculum adriaticum</name>
    <dbReference type="NCBI Taxonomy" id="413713"/>
    <lineage>
        <taxon>Bacteria</taxon>
        <taxon>Pseudomonadati</taxon>
        <taxon>Bacteroidota</taxon>
        <taxon>Flavobacteriia</taxon>
        <taxon>Flavobacteriales</taxon>
        <taxon>Flavobacteriaceae</taxon>
        <taxon>Tenacibaculum</taxon>
    </lineage>
</organism>